<keyword evidence="1" id="KW-1133">Transmembrane helix</keyword>
<dbReference type="RefSeq" id="WP_066736413.1">
    <property type="nucleotide sequence ID" value="NZ_JAJCIQ010000002.1"/>
</dbReference>
<gene>
    <name evidence="2" type="ORF">LIZ65_05565</name>
</gene>
<sequence>MKKLYNILKIVLLCFIGVFIGSSIYQYYDYKTHPNIYASQSAPWYVGIEIRVILTAIIVMAILITMWIIKKKIK</sequence>
<feature type="transmembrane region" description="Helical" evidence="1">
    <location>
        <begin position="48"/>
        <end position="69"/>
    </location>
</feature>
<organism evidence="2 3">
    <name type="scientific">Bariatricus massiliensis</name>
    <dbReference type="NCBI Taxonomy" id="1745713"/>
    <lineage>
        <taxon>Bacteria</taxon>
        <taxon>Bacillati</taxon>
        <taxon>Bacillota</taxon>
        <taxon>Clostridia</taxon>
        <taxon>Lachnospirales</taxon>
        <taxon>Lachnospiraceae</taxon>
        <taxon>Bariatricus</taxon>
    </lineage>
</organism>
<evidence type="ECO:0000313" key="2">
    <source>
        <dbReference type="EMBL" id="MCB7386749.1"/>
    </source>
</evidence>
<feature type="transmembrane region" description="Helical" evidence="1">
    <location>
        <begin position="7"/>
        <end position="28"/>
    </location>
</feature>
<name>A0ABS8DEW5_9FIRM</name>
<keyword evidence="1" id="KW-0472">Membrane</keyword>
<evidence type="ECO:0008006" key="4">
    <source>
        <dbReference type="Google" id="ProtNLM"/>
    </source>
</evidence>
<evidence type="ECO:0000256" key="1">
    <source>
        <dbReference type="SAM" id="Phobius"/>
    </source>
</evidence>
<evidence type="ECO:0000313" key="3">
    <source>
        <dbReference type="Proteomes" id="UP001299546"/>
    </source>
</evidence>
<dbReference type="Proteomes" id="UP001299546">
    <property type="component" value="Unassembled WGS sequence"/>
</dbReference>
<comment type="caution">
    <text evidence="2">The sequence shown here is derived from an EMBL/GenBank/DDBJ whole genome shotgun (WGS) entry which is preliminary data.</text>
</comment>
<dbReference type="EMBL" id="JAJCIS010000002">
    <property type="protein sequence ID" value="MCB7386749.1"/>
    <property type="molecule type" value="Genomic_DNA"/>
</dbReference>
<accession>A0ABS8DEW5</accession>
<reference evidence="2 3" key="1">
    <citation type="submission" date="2021-10" db="EMBL/GenBank/DDBJ databases">
        <title>Collection of gut derived symbiotic bacterial strains cultured from healthy donors.</title>
        <authorList>
            <person name="Lin H."/>
            <person name="Littmann E."/>
            <person name="Kohout C."/>
            <person name="Pamer E.G."/>
        </authorList>
    </citation>
    <scope>NUCLEOTIDE SEQUENCE [LARGE SCALE GENOMIC DNA]</scope>
    <source>
        <strain evidence="2 3">DFI.1.165</strain>
    </source>
</reference>
<keyword evidence="1" id="KW-0812">Transmembrane</keyword>
<proteinExistence type="predicted"/>
<keyword evidence="3" id="KW-1185">Reference proteome</keyword>
<protein>
    <recommendedName>
        <fullName evidence="4">NADH dehydrogenase subunit 6</fullName>
    </recommendedName>
</protein>